<name>A0A1C3KXY2_PLAMA</name>
<reference evidence="1 2" key="1">
    <citation type="submission" date="2016-06" db="EMBL/GenBank/DDBJ databases">
        <authorList>
            <consortium name="Pathogen Informatics"/>
        </authorList>
    </citation>
    <scope>NUCLEOTIDE SEQUENCE [LARGE SCALE GENOMIC DNA]</scope>
    <source>
        <strain evidence="1">PmlGA01</strain>
    </source>
</reference>
<accession>A0A1C3KXY2</accession>
<dbReference type="EMBL" id="LT594496">
    <property type="protein sequence ID" value="SBT79092.1"/>
    <property type="molecule type" value="Genomic_DNA"/>
</dbReference>
<proteinExistence type="predicted"/>
<evidence type="ECO:0000313" key="2">
    <source>
        <dbReference type="Proteomes" id="UP000219799"/>
    </source>
</evidence>
<gene>
    <name evidence="1" type="primary">PmlGA01_080005400</name>
    <name evidence="1" type="ORF">PMLGA01_080005400</name>
</gene>
<dbReference type="AlphaFoldDB" id="A0A1C3KXY2"/>
<protein>
    <submittedName>
        <fullName evidence="1">Uncharacterized protein</fullName>
    </submittedName>
</protein>
<sequence length="21" mass="2622">MSYKESYDKNILFFMLRLPIL</sequence>
<evidence type="ECO:0000313" key="1">
    <source>
        <dbReference type="EMBL" id="SBT79092.1"/>
    </source>
</evidence>
<organism evidence="1 2">
    <name type="scientific">Plasmodium malariae</name>
    <dbReference type="NCBI Taxonomy" id="5858"/>
    <lineage>
        <taxon>Eukaryota</taxon>
        <taxon>Sar</taxon>
        <taxon>Alveolata</taxon>
        <taxon>Apicomplexa</taxon>
        <taxon>Aconoidasida</taxon>
        <taxon>Haemosporida</taxon>
        <taxon>Plasmodiidae</taxon>
        <taxon>Plasmodium</taxon>
        <taxon>Plasmodium (Plasmodium)</taxon>
    </lineage>
</organism>
<dbReference type="Proteomes" id="UP000219799">
    <property type="component" value="Chromosome 8"/>
</dbReference>